<evidence type="ECO:0000256" key="3">
    <source>
        <dbReference type="ARBA" id="ARBA00022448"/>
    </source>
</evidence>
<keyword evidence="5 9" id="KW-0812">Transmembrane</keyword>
<comment type="subcellular location">
    <subcellularLocation>
        <location evidence="1">Cell membrane</location>
        <topology evidence="1">Multi-pass membrane protein</topology>
    </subcellularLocation>
</comment>
<organism evidence="10 11">
    <name type="scientific">Acidaminococcus fermentans</name>
    <dbReference type="NCBI Taxonomy" id="905"/>
    <lineage>
        <taxon>Bacteria</taxon>
        <taxon>Bacillati</taxon>
        <taxon>Bacillota</taxon>
        <taxon>Negativicutes</taxon>
        <taxon>Acidaminococcales</taxon>
        <taxon>Acidaminococcaceae</taxon>
        <taxon>Acidaminococcus</taxon>
    </lineage>
</organism>
<feature type="transmembrane region" description="Helical" evidence="9">
    <location>
        <begin position="53"/>
        <end position="74"/>
    </location>
</feature>
<dbReference type="OrthoDB" id="3181706at2"/>
<dbReference type="GO" id="GO:1903785">
    <property type="term" value="P:L-valine transmembrane transport"/>
    <property type="evidence" value="ECO:0007669"/>
    <property type="project" value="TreeGrafter"/>
</dbReference>
<dbReference type="InterPro" id="IPR011606">
    <property type="entry name" value="Brnchd-chn_aa_trnsp_permease"/>
</dbReference>
<comment type="similarity">
    <text evidence="2">Belongs to the AzlC family.</text>
</comment>
<accession>A0A6N7VI63</accession>
<evidence type="ECO:0000256" key="5">
    <source>
        <dbReference type="ARBA" id="ARBA00022692"/>
    </source>
</evidence>
<feature type="transmembrane region" description="Helical" evidence="9">
    <location>
        <begin position="171"/>
        <end position="192"/>
    </location>
</feature>
<dbReference type="AlphaFoldDB" id="A0A6N7VI63"/>
<dbReference type="PANTHER" id="PTHR34979:SF1">
    <property type="entry name" value="INNER MEMBRANE PROTEIN YGAZ"/>
    <property type="match status" value="1"/>
</dbReference>
<comment type="caution">
    <text evidence="10">The sequence shown here is derived from an EMBL/GenBank/DDBJ whole genome shotgun (WGS) entry which is preliminary data.</text>
</comment>
<reference evidence="10 11" key="1">
    <citation type="submission" date="2019-08" db="EMBL/GenBank/DDBJ databases">
        <title>In-depth cultivation of the pig gut microbiome towards novel bacterial diversity and tailored functional studies.</title>
        <authorList>
            <person name="Wylensek D."/>
            <person name="Hitch T.C.A."/>
            <person name="Clavel T."/>
        </authorList>
    </citation>
    <scope>NUCLEOTIDE SEQUENCE [LARGE SCALE GENOMIC DNA]</scope>
    <source>
        <strain evidence="10 11">WCA-389-WT-5B</strain>
    </source>
</reference>
<keyword evidence="7 9" id="KW-0472">Membrane</keyword>
<feature type="transmembrane region" description="Helical" evidence="9">
    <location>
        <begin position="81"/>
        <end position="99"/>
    </location>
</feature>
<dbReference type="GO" id="GO:0005886">
    <property type="term" value="C:plasma membrane"/>
    <property type="evidence" value="ECO:0007669"/>
    <property type="project" value="UniProtKB-SubCell"/>
</dbReference>
<evidence type="ECO:0000256" key="1">
    <source>
        <dbReference type="ARBA" id="ARBA00004651"/>
    </source>
</evidence>
<feature type="transmembrane region" description="Helical" evidence="9">
    <location>
        <begin position="30"/>
        <end position="47"/>
    </location>
</feature>
<evidence type="ECO:0000256" key="7">
    <source>
        <dbReference type="ARBA" id="ARBA00023136"/>
    </source>
</evidence>
<dbReference type="EMBL" id="VULN01000002">
    <property type="protein sequence ID" value="MSS81337.1"/>
    <property type="molecule type" value="Genomic_DNA"/>
</dbReference>
<evidence type="ECO:0000256" key="6">
    <source>
        <dbReference type="ARBA" id="ARBA00022989"/>
    </source>
</evidence>
<evidence type="ECO:0000256" key="8">
    <source>
        <dbReference type="SAM" id="MobiDB-lite"/>
    </source>
</evidence>
<keyword evidence="6 9" id="KW-1133">Transmembrane helix</keyword>
<proteinExistence type="inferred from homology"/>
<dbReference type="Pfam" id="PF03591">
    <property type="entry name" value="AzlC"/>
    <property type="match status" value="1"/>
</dbReference>
<name>A0A6N7VI63_ACIFE</name>
<dbReference type="Proteomes" id="UP000441455">
    <property type="component" value="Unassembled WGS sequence"/>
</dbReference>
<evidence type="ECO:0000256" key="2">
    <source>
        <dbReference type="ARBA" id="ARBA00010735"/>
    </source>
</evidence>
<feature type="region of interest" description="Disordered" evidence="8">
    <location>
        <begin position="248"/>
        <end position="267"/>
    </location>
</feature>
<feature type="transmembrane region" description="Helical" evidence="9">
    <location>
        <begin position="199"/>
        <end position="218"/>
    </location>
</feature>
<evidence type="ECO:0000313" key="11">
    <source>
        <dbReference type="Proteomes" id="UP000441455"/>
    </source>
</evidence>
<feature type="transmembrane region" description="Helical" evidence="9">
    <location>
        <begin position="224"/>
        <end position="240"/>
    </location>
</feature>
<evidence type="ECO:0000256" key="9">
    <source>
        <dbReference type="SAM" id="Phobius"/>
    </source>
</evidence>
<keyword evidence="4" id="KW-1003">Cell membrane</keyword>
<gene>
    <name evidence="10" type="ORF">FX155_01700</name>
</gene>
<protein>
    <submittedName>
        <fullName evidence="10">AzlC family ABC transporter permease</fullName>
    </submittedName>
</protein>
<keyword evidence="3" id="KW-0813">Transport</keyword>
<evidence type="ECO:0000256" key="4">
    <source>
        <dbReference type="ARBA" id="ARBA00022475"/>
    </source>
</evidence>
<dbReference type="PANTHER" id="PTHR34979">
    <property type="entry name" value="INNER MEMBRANE PROTEIN YGAZ"/>
    <property type="match status" value="1"/>
</dbReference>
<evidence type="ECO:0000313" key="10">
    <source>
        <dbReference type="EMBL" id="MSS81337.1"/>
    </source>
</evidence>
<sequence length="267" mass="29261">MGQRILYPLYIERGVLFMAYITRRVLQKDAPIILGYWVLGMACGMLGEKAGLNPFHMFIMSVLAFAGSSQFIGIAMMLQSASYISIALTILMVNLRYSLFTSTLAPLVSQKSGLYTGLFAYGTTDETFAVNLSSFQEGQDHWTHEEALGLDILSMGVWAVANAFGCYASRLIHLDLSLVSYILTAMFLGIWSNYLKNRTMVITGLTAGILAVVLSQVVPYKLHIVLASLIPSGLAAWVYLKHEKKIQPEKAPEAEEDCGPVEGGSEA</sequence>